<keyword evidence="2" id="KW-1185">Reference proteome</keyword>
<proteinExistence type="predicted"/>
<dbReference type="EMBL" id="LSYS01009367">
    <property type="protein sequence ID" value="OPJ66493.1"/>
    <property type="molecule type" value="Genomic_DNA"/>
</dbReference>
<evidence type="ECO:0000313" key="1">
    <source>
        <dbReference type="EMBL" id="OPJ66493.1"/>
    </source>
</evidence>
<organism evidence="1 2">
    <name type="scientific">Patagioenas fasciata monilis</name>
    <dbReference type="NCBI Taxonomy" id="372326"/>
    <lineage>
        <taxon>Eukaryota</taxon>
        <taxon>Metazoa</taxon>
        <taxon>Chordata</taxon>
        <taxon>Craniata</taxon>
        <taxon>Vertebrata</taxon>
        <taxon>Euteleostomi</taxon>
        <taxon>Archelosauria</taxon>
        <taxon>Archosauria</taxon>
        <taxon>Dinosauria</taxon>
        <taxon>Saurischia</taxon>
        <taxon>Theropoda</taxon>
        <taxon>Coelurosauria</taxon>
        <taxon>Aves</taxon>
        <taxon>Neognathae</taxon>
        <taxon>Neoaves</taxon>
        <taxon>Columbimorphae</taxon>
        <taxon>Columbiformes</taxon>
        <taxon>Columbidae</taxon>
        <taxon>Patagioenas</taxon>
    </lineage>
</organism>
<gene>
    <name evidence="1" type="ORF">AV530_016541</name>
</gene>
<reference evidence="1 2" key="1">
    <citation type="submission" date="2016-02" db="EMBL/GenBank/DDBJ databases">
        <title>Band-tailed pigeon sequencing and assembly.</title>
        <authorList>
            <person name="Soares A.E."/>
            <person name="Novak B.J."/>
            <person name="Rice E.S."/>
            <person name="O'Connell B."/>
            <person name="Chang D."/>
            <person name="Weber S."/>
            <person name="Shapiro B."/>
        </authorList>
    </citation>
    <scope>NUCLEOTIDE SEQUENCE [LARGE SCALE GENOMIC DNA]</scope>
    <source>
        <strain evidence="1">BTP2013</strain>
        <tissue evidence="1">Blood</tissue>
    </source>
</reference>
<accession>A0A1V4J2U3</accession>
<dbReference type="AlphaFoldDB" id="A0A1V4J2U3"/>
<evidence type="ECO:0000313" key="2">
    <source>
        <dbReference type="Proteomes" id="UP000190648"/>
    </source>
</evidence>
<sequence>MLPCQFEDIPQNSTLDNCSRKTHLVAKIGLTCAIAVGKESVRSKQSLFTNLSFRRRHTGPGADTSDSAQQKKFSICIKPSCPQILPVHITTSETSILIFHTRKGNKG</sequence>
<dbReference type="Proteomes" id="UP000190648">
    <property type="component" value="Unassembled WGS sequence"/>
</dbReference>
<name>A0A1V4J2U3_PATFA</name>
<comment type="caution">
    <text evidence="1">The sequence shown here is derived from an EMBL/GenBank/DDBJ whole genome shotgun (WGS) entry which is preliminary data.</text>
</comment>
<protein>
    <submittedName>
        <fullName evidence="1">Uncharacterized protein</fullName>
    </submittedName>
</protein>